<dbReference type="PROSITE" id="PS51406">
    <property type="entry name" value="FIBRINOGEN_C_2"/>
    <property type="match status" value="1"/>
</dbReference>
<dbReference type="InterPro" id="IPR050373">
    <property type="entry name" value="Fibrinogen_C-term_domain"/>
</dbReference>
<dbReference type="Gene3D" id="3.90.215.10">
    <property type="entry name" value="Gamma Fibrinogen, chain A, domain 1"/>
    <property type="match status" value="1"/>
</dbReference>
<dbReference type="PANTHER" id="PTHR19143">
    <property type="entry name" value="FIBRINOGEN/TENASCIN/ANGIOPOEITIN"/>
    <property type="match status" value="1"/>
</dbReference>
<dbReference type="SMART" id="SM00186">
    <property type="entry name" value="FBG"/>
    <property type="match status" value="1"/>
</dbReference>
<evidence type="ECO:0000313" key="5">
    <source>
        <dbReference type="Proteomes" id="UP000663828"/>
    </source>
</evidence>
<sequence length="352" mass="41701">MLPTTPTTITTNNSQFSITNYTRFLRRTSKITRERCYLLLIQLLFYTIVIIIIYVRFGQINARQIRILSILNPNHNSTLHQDSHNRPNHHNQRNPDCSCHSFSYPKRNRTTRCLELYVGLTEVVSNVFCPISSTDNEDEQWLVIQDRQTNHISFNRTWLEYQRGFGNVQDQIDFWIGNENLYWLTNNFPCRLKIELTDWHNETRKAIYEIFYISNQNDDYRLQIDGYSGNMEVFNRFDSKLLENEVDSIISSHRIGFSRWHNNAPFSTYDHYTTNTINCPHLHGGSGWWYHSGGDCAHVHLNGFLPTHADGLVPFNTGILWVGWKADRHYSYQHVQMAMQPKLRRDRGRHRR</sequence>
<dbReference type="Proteomes" id="UP000663828">
    <property type="component" value="Unassembled WGS sequence"/>
</dbReference>
<evidence type="ECO:0000313" key="4">
    <source>
        <dbReference type="EMBL" id="CAF1502038.1"/>
    </source>
</evidence>
<keyword evidence="5" id="KW-1185">Reference proteome</keyword>
<dbReference type="SUPFAM" id="SSF56496">
    <property type="entry name" value="Fibrinogen C-terminal domain-like"/>
    <property type="match status" value="1"/>
</dbReference>
<keyword evidence="1" id="KW-1133">Transmembrane helix</keyword>
<keyword evidence="1" id="KW-0812">Transmembrane</keyword>
<reference evidence="4" key="1">
    <citation type="submission" date="2021-02" db="EMBL/GenBank/DDBJ databases">
        <authorList>
            <person name="Nowell W R."/>
        </authorList>
    </citation>
    <scope>NUCLEOTIDE SEQUENCE</scope>
</reference>
<dbReference type="Proteomes" id="UP000663852">
    <property type="component" value="Unassembled WGS sequence"/>
</dbReference>
<dbReference type="OrthoDB" id="7735550at2759"/>
<name>A0A815TEM0_ADIRI</name>
<dbReference type="InterPro" id="IPR036056">
    <property type="entry name" value="Fibrinogen-like_C"/>
</dbReference>
<organism evidence="4 5">
    <name type="scientific">Adineta ricciae</name>
    <name type="common">Rotifer</name>
    <dbReference type="NCBI Taxonomy" id="249248"/>
    <lineage>
        <taxon>Eukaryota</taxon>
        <taxon>Metazoa</taxon>
        <taxon>Spiralia</taxon>
        <taxon>Gnathifera</taxon>
        <taxon>Rotifera</taxon>
        <taxon>Eurotatoria</taxon>
        <taxon>Bdelloidea</taxon>
        <taxon>Adinetida</taxon>
        <taxon>Adinetidae</taxon>
        <taxon>Adineta</taxon>
    </lineage>
</organism>
<dbReference type="Pfam" id="PF00147">
    <property type="entry name" value="Fibrinogen_C"/>
    <property type="match status" value="1"/>
</dbReference>
<protein>
    <recommendedName>
        <fullName evidence="2">Fibrinogen C-terminal domain-containing protein</fullName>
    </recommendedName>
</protein>
<evidence type="ECO:0000313" key="3">
    <source>
        <dbReference type="EMBL" id="CAF0956469.1"/>
    </source>
</evidence>
<dbReference type="EMBL" id="CAJNOR010004435">
    <property type="protein sequence ID" value="CAF1502038.1"/>
    <property type="molecule type" value="Genomic_DNA"/>
</dbReference>
<accession>A0A815TEM0</accession>
<comment type="caution">
    <text evidence="4">The sequence shown here is derived from an EMBL/GenBank/DDBJ whole genome shotgun (WGS) entry which is preliminary data.</text>
</comment>
<keyword evidence="1" id="KW-0472">Membrane</keyword>
<dbReference type="AlphaFoldDB" id="A0A815TEM0"/>
<dbReference type="EMBL" id="CAJNOJ010000048">
    <property type="protein sequence ID" value="CAF0956469.1"/>
    <property type="molecule type" value="Genomic_DNA"/>
</dbReference>
<feature type="transmembrane region" description="Helical" evidence="1">
    <location>
        <begin position="36"/>
        <end position="57"/>
    </location>
</feature>
<proteinExistence type="predicted"/>
<evidence type="ECO:0000256" key="1">
    <source>
        <dbReference type="SAM" id="Phobius"/>
    </source>
</evidence>
<evidence type="ECO:0000259" key="2">
    <source>
        <dbReference type="PROSITE" id="PS51406"/>
    </source>
</evidence>
<gene>
    <name evidence="3" type="ORF">EDS130_LOCUS12618</name>
    <name evidence="4" type="ORF">XAT740_LOCUS39713</name>
</gene>
<dbReference type="GO" id="GO:0005615">
    <property type="term" value="C:extracellular space"/>
    <property type="evidence" value="ECO:0007669"/>
    <property type="project" value="TreeGrafter"/>
</dbReference>
<feature type="domain" description="Fibrinogen C-terminal" evidence="2">
    <location>
        <begin position="88"/>
        <end position="343"/>
    </location>
</feature>
<dbReference type="InterPro" id="IPR014716">
    <property type="entry name" value="Fibrinogen_a/b/g_C_1"/>
</dbReference>
<dbReference type="InterPro" id="IPR002181">
    <property type="entry name" value="Fibrinogen_a/b/g_C_dom"/>
</dbReference>